<keyword evidence="1" id="KW-0472">Membrane</keyword>
<organism evidence="2 3">
    <name type="scientific">Aliarcobacter butzleri</name>
    <dbReference type="NCBI Taxonomy" id="28197"/>
    <lineage>
        <taxon>Bacteria</taxon>
        <taxon>Pseudomonadati</taxon>
        <taxon>Campylobacterota</taxon>
        <taxon>Epsilonproteobacteria</taxon>
        <taxon>Campylobacterales</taxon>
        <taxon>Arcobacteraceae</taxon>
        <taxon>Aliarcobacter</taxon>
    </lineage>
</organism>
<reference evidence="2" key="2">
    <citation type="submission" date="2023-01" db="EMBL/GenBank/DDBJ databases">
        <authorList>
            <person name="Uljanovas D."/>
        </authorList>
    </citation>
    <scope>NUCLEOTIDE SEQUENCE</scope>
    <source>
        <strain evidence="2">H19</strain>
    </source>
</reference>
<comment type="caution">
    <text evidence="2">The sequence shown here is derived from an EMBL/GenBank/DDBJ whole genome shotgun (WGS) entry which is preliminary data.</text>
</comment>
<keyword evidence="1" id="KW-0812">Transmembrane</keyword>
<name>A0AAP4PYK0_9BACT</name>
<dbReference type="RefSeq" id="WP_301344049.1">
    <property type="nucleotide sequence ID" value="NZ_JAPZCV010000004.1"/>
</dbReference>
<gene>
    <name evidence="2" type="ORF">PJV92_05280</name>
</gene>
<dbReference type="EMBL" id="JAQJJM010000011">
    <property type="protein sequence ID" value="MDN5132130.1"/>
    <property type="molecule type" value="Genomic_DNA"/>
</dbReference>
<proteinExistence type="predicted"/>
<sequence>MIKNAFAGFVLVLFPIAFVGELINMFLKDNGVYLTGNQQGVLFFVLFCAFVLMFTGKKKDNKVSNKKDYNIDKFLDDMN</sequence>
<evidence type="ECO:0000313" key="2">
    <source>
        <dbReference type="EMBL" id="MDN5132130.1"/>
    </source>
</evidence>
<accession>A0AAP4PYK0</accession>
<dbReference type="AlphaFoldDB" id="A0AAP4PYK0"/>
<feature type="transmembrane region" description="Helical" evidence="1">
    <location>
        <begin position="7"/>
        <end position="27"/>
    </location>
</feature>
<keyword evidence="1" id="KW-1133">Transmembrane helix</keyword>
<dbReference type="Proteomes" id="UP001171508">
    <property type="component" value="Unassembled WGS sequence"/>
</dbReference>
<protein>
    <submittedName>
        <fullName evidence="2">Uncharacterized protein</fullName>
    </submittedName>
</protein>
<evidence type="ECO:0000256" key="1">
    <source>
        <dbReference type="SAM" id="Phobius"/>
    </source>
</evidence>
<feature type="transmembrane region" description="Helical" evidence="1">
    <location>
        <begin position="39"/>
        <end position="56"/>
    </location>
</feature>
<reference evidence="2" key="1">
    <citation type="journal article" date="2023" name="Microorganisms">
        <title>Genomic Characterization of Arcobacter butzleri Strains Isolated from Various Sources in Lithuania.</title>
        <authorList>
            <person name="Uljanovas D."/>
            <person name="Golz G."/>
            <person name="Fleischmann S."/>
            <person name="Kudirkiene E."/>
            <person name="Kasetiene N."/>
            <person name="Grineviciene A."/>
            <person name="Tamuleviciene E."/>
            <person name="Aksomaitiene J."/>
            <person name="Alter T."/>
            <person name="Malakauskas M."/>
        </authorList>
    </citation>
    <scope>NUCLEOTIDE SEQUENCE</scope>
    <source>
        <strain evidence="2">H19</strain>
    </source>
</reference>
<evidence type="ECO:0000313" key="3">
    <source>
        <dbReference type="Proteomes" id="UP001171508"/>
    </source>
</evidence>